<sequence>MQLLLLLRSGKTISLIMVLETQSGVRRTVYILKLKKAHCGTTFHVQLLSSGSVRNYCCSLLDKYLYVKVF</sequence>
<evidence type="ECO:0000313" key="2">
    <source>
        <dbReference type="Proteomes" id="UP001482620"/>
    </source>
</evidence>
<dbReference type="Proteomes" id="UP001482620">
    <property type="component" value="Unassembled WGS sequence"/>
</dbReference>
<protein>
    <submittedName>
        <fullName evidence="1">Uncharacterized protein</fullName>
    </submittedName>
</protein>
<reference evidence="1 2" key="1">
    <citation type="submission" date="2021-06" db="EMBL/GenBank/DDBJ databases">
        <authorList>
            <person name="Palmer J.M."/>
        </authorList>
    </citation>
    <scope>NUCLEOTIDE SEQUENCE [LARGE SCALE GENOMIC DNA]</scope>
    <source>
        <strain evidence="2">if_2019</strain>
        <tissue evidence="1">Muscle</tissue>
    </source>
</reference>
<keyword evidence="2" id="KW-1185">Reference proteome</keyword>
<comment type="caution">
    <text evidence="1">The sequence shown here is derived from an EMBL/GenBank/DDBJ whole genome shotgun (WGS) entry which is preliminary data.</text>
</comment>
<evidence type="ECO:0000313" key="1">
    <source>
        <dbReference type="EMBL" id="MEQ2245612.1"/>
    </source>
</evidence>
<name>A0ABV0UK56_9TELE</name>
<gene>
    <name evidence="1" type="ORF">ILYODFUR_029762</name>
</gene>
<proteinExistence type="predicted"/>
<dbReference type="EMBL" id="JAHRIQ010073800">
    <property type="protein sequence ID" value="MEQ2245612.1"/>
    <property type="molecule type" value="Genomic_DNA"/>
</dbReference>
<organism evidence="1 2">
    <name type="scientific">Ilyodon furcidens</name>
    <name type="common">goldbreast splitfin</name>
    <dbReference type="NCBI Taxonomy" id="33524"/>
    <lineage>
        <taxon>Eukaryota</taxon>
        <taxon>Metazoa</taxon>
        <taxon>Chordata</taxon>
        <taxon>Craniata</taxon>
        <taxon>Vertebrata</taxon>
        <taxon>Euteleostomi</taxon>
        <taxon>Actinopterygii</taxon>
        <taxon>Neopterygii</taxon>
        <taxon>Teleostei</taxon>
        <taxon>Neoteleostei</taxon>
        <taxon>Acanthomorphata</taxon>
        <taxon>Ovalentaria</taxon>
        <taxon>Atherinomorphae</taxon>
        <taxon>Cyprinodontiformes</taxon>
        <taxon>Goodeidae</taxon>
        <taxon>Ilyodon</taxon>
    </lineage>
</organism>
<accession>A0ABV0UK56</accession>